<evidence type="ECO:0000256" key="3">
    <source>
        <dbReference type="ARBA" id="ARBA00022448"/>
    </source>
</evidence>
<evidence type="ECO:0000259" key="8">
    <source>
        <dbReference type="Pfam" id="PF25780"/>
    </source>
</evidence>
<organism evidence="9 10">
    <name type="scientific">Reticulomyxa filosa</name>
    <dbReference type="NCBI Taxonomy" id="46433"/>
    <lineage>
        <taxon>Eukaryota</taxon>
        <taxon>Sar</taxon>
        <taxon>Rhizaria</taxon>
        <taxon>Retaria</taxon>
        <taxon>Foraminifera</taxon>
        <taxon>Monothalamids</taxon>
        <taxon>Reticulomyxidae</taxon>
        <taxon>Reticulomyxa</taxon>
    </lineage>
</organism>
<protein>
    <recommendedName>
        <fullName evidence="8">IPO4/5-like TPR repeats domain-containing protein</fullName>
    </recommendedName>
</protein>
<sequence>MFGKISKWEELLSALMKLASSSESSHREAFLIVLDRLAEFALDVLRKDMNNVRTMLVGALKDKAASVRTAALRAVVSLLLSLDKNDELKYFSDLIPLLFQNIAQTAGDEVVTKACENLHHLVENRPEFFAQYMKPIVDCLSKCVAGNQLTFVILIQKNLFGVLKENKKMFVTQIEKKKKKMLTKQKIWKSNT</sequence>
<evidence type="ECO:0000256" key="1">
    <source>
        <dbReference type="ARBA" id="ARBA00004123"/>
    </source>
</evidence>
<comment type="caution">
    <text evidence="9">The sequence shown here is derived from an EMBL/GenBank/DDBJ whole genome shotgun (WGS) entry which is preliminary data.</text>
</comment>
<dbReference type="InterPro" id="IPR040122">
    <property type="entry name" value="Importin_beta"/>
</dbReference>
<keyword evidence="7" id="KW-0539">Nucleus</keyword>
<keyword evidence="4" id="KW-0963">Cytoplasm</keyword>
<dbReference type="Pfam" id="PF25780">
    <property type="entry name" value="TPR_IPO5"/>
    <property type="match status" value="1"/>
</dbReference>
<reference evidence="9 10" key="1">
    <citation type="journal article" date="2013" name="Curr. Biol.">
        <title>The Genome of the Foraminiferan Reticulomyxa filosa.</title>
        <authorList>
            <person name="Glockner G."/>
            <person name="Hulsmann N."/>
            <person name="Schleicher M."/>
            <person name="Noegel A.A."/>
            <person name="Eichinger L."/>
            <person name="Gallinger C."/>
            <person name="Pawlowski J."/>
            <person name="Sierra R."/>
            <person name="Euteneuer U."/>
            <person name="Pillet L."/>
            <person name="Moustafa A."/>
            <person name="Platzer M."/>
            <person name="Groth M."/>
            <person name="Szafranski K."/>
            <person name="Schliwa M."/>
        </authorList>
    </citation>
    <scope>NUCLEOTIDE SEQUENCE [LARGE SCALE GENOMIC DNA]</scope>
</reference>
<evidence type="ECO:0000256" key="6">
    <source>
        <dbReference type="ARBA" id="ARBA00022927"/>
    </source>
</evidence>
<keyword evidence="3" id="KW-0813">Transport</keyword>
<dbReference type="EMBL" id="ASPP01050533">
    <property type="protein sequence ID" value="ETN97191.1"/>
    <property type="molecule type" value="Genomic_DNA"/>
</dbReference>
<dbReference type="Gene3D" id="1.25.10.10">
    <property type="entry name" value="Leucine-rich Repeat Variant"/>
    <property type="match status" value="1"/>
</dbReference>
<dbReference type="InterPro" id="IPR057672">
    <property type="entry name" value="TPR_IPO4/5"/>
</dbReference>
<dbReference type="InterPro" id="IPR016024">
    <property type="entry name" value="ARM-type_fold"/>
</dbReference>
<feature type="domain" description="IPO4/5-like TPR repeats" evidence="8">
    <location>
        <begin position="6"/>
        <end position="138"/>
    </location>
</feature>
<evidence type="ECO:0000256" key="7">
    <source>
        <dbReference type="ARBA" id="ARBA00023242"/>
    </source>
</evidence>
<dbReference type="SUPFAM" id="SSF48371">
    <property type="entry name" value="ARM repeat"/>
    <property type="match status" value="1"/>
</dbReference>
<keyword evidence="5" id="KW-0677">Repeat</keyword>
<dbReference type="GO" id="GO:0005737">
    <property type="term" value="C:cytoplasm"/>
    <property type="evidence" value="ECO:0007669"/>
    <property type="project" value="UniProtKB-SubCell"/>
</dbReference>
<dbReference type="InterPro" id="IPR011989">
    <property type="entry name" value="ARM-like"/>
</dbReference>
<comment type="subcellular location">
    <subcellularLocation>
        <location evidence="2">Cytoplasm</location>
    </subcellularLocation>
    <subcellularLocation>
        <location evidence="1">Nucleus</location>
    </subcellularLocation>
</comment>
<name>X6L832_RETFI</name>
<evidence type="ECO:0000313" key="10">
    <source>
        <dbReference type="Proteomes" id="UP000023152"/>
    </source>
</evidence>
<keyword evidence="6" id="KW-0653">Protein transport</keyword>
<proteinExistence type="predicted"/>
<dbReference type="PANTHER" id="PTHR10527">
    <property type="entry name" value="IMPORTIN BETA"/>
    <property type="match status" value="1"/>
</dbReference>
<accession>X6L832</accession>
<evidence type="ECO:0000256" key="5">
    <source>
        <dbReference type="ARBA" id="ARBA00022737"/>
    </source>
</evidence>
<evidence type="ECO:0000313" key="9">
    <source>
        <dbReference type="EMBL" id="ETN97191.1"/>
    </source>
</evidence>
<gene>
    <name evidence="9" type="ORF">RFI_40339</name>
</gene>
<dbReference type="AlphaFoldDB" id="X6L832"/>
<evidence type="ECO:0000256" key="2">
    <source>
        <dbReference type="ARBA" id="ARBA00004496"/>
    </source>
</evidence>
<dbReference type="GO" id="GO:0006606">
    <property type="term" value="P:protein import into nucleus"/>
    <property type="evidence" value="ECO:0007669"/>
    <property type="project" value="InterPro"/>
</dbReference>
<dbReference type="Proteomes" id="UP000023152">
    <property type="component" value="Unassembled WGS sequence"/>
</dbReference>
<evidence type="ECO:0000256" key="4">
    <source>
        <dbReference type="ARBA" id="ARBA00022490"/>
    </source>
</evidence>
<keyword evidence="10" id="KW-1185">Reference proteome</keyword>